<reference evidence="3" key="1">
    <citation type="journal article" date="2014" name="Int. J. Syst. Evol. Microbiol.">
        <title>Complete genome sequence of Corynebacterium casei LMG S-19264T (=DSM 44701T), isolated from a smear-ripened cheese.</title>
        <authorList>
            <consortium name="US DOE Joint Genome Institute (JGI-PGF)"/>
            <person name="Walter F."/>
            <person name="Albersmeier A."/>
            <person name="Kalinowski J."/>
            <person name="Ruckert C."/>
        </authorList>
    </citation>
    <scope>NUCLEOTIDE SEQUENCE</scope>
    <source>
        <strain evidence="3">KCTC 32437</strain>
    </source>
</reference>
<protein>
    <submittedName>
        <fullName evidence="3">Uncharacterized protein</fullName>
    </submittedName>
</protein>
<gene>
    <name evidence="3" type="ORF">GCM10007989_36620</name>
</gene>
<dbReference type="RefSeq" id="WP_189427228.1">
    <property type="nucleotide sequence ID" value="NZ_BMZE01000004.1"/>
</dbReference>
<dbReference type="Proteomes" id="UP000646579">
    <property type="component" value="Unassembled WGS sequence"/>
</dbReference>
<feature type="region of interest" description="Disordered" evidence="1">
    <location>
        <begin position="139"/>
        <end position="193"/>
    </location>
</feature>
<proteinExistence type="predicted"/>
<evidence type="ECO:0000256" key="1">
    <source>
        <dbReference type="SAM" id="MobiDB-lite"/>
    </source>
</evidence>
<dbReference type="EMBL" id="BMZE01000004">
    <property type="protein sequence ID" value="GHA37139.1"/>
    <property type="molecule type" value="Genomic_DNA"/>
</dbReference>
<keyword evidence="2" id="KW-0812">Transmembrane</keyword>
<organism evidence="3 4">
    <name type="scientific">Devosia pacifica</name>
    <dbReference type="NCBI Taxonomy" id="1335967"/>
    <lineage>
        <taxon>Bacteria</taxon>
        <taxon>Pseudomonadati</taxon>
        <taxon>Pseudomonadota</taxon>
        <taxon>Alphaproteobacteria</taxon>
        <taxon>Hyphomicrobiales</taxon>
        <taxon>Devosiaceae</taxon>
        <taxon>Devosia</taxon>
    </lineage>
</organism>
<comment type="caution">
    <text evidence="3">The sequence shown here is derived from an EMBL/GenBank/DDBJ whole genome shotgun (WGS) entry which is preliminary data.</text>
</comment>
<reference evidence="3" key="2">
    <citation type="submission" date="2020-09" db="EMBL/GenBank/DDBJ databases">
        <authorList>
            <person name="Sun Q."/>
            <person name="Kim S."/>
        </authorList>
    </citation>
    <scope>NUCLEOTIDE SEQUENCE</scope>
    <source>
        <strain evidence="3">KCTC 32437</strain>
    </source>
</reference>
<feature type="transmembrane region" description="Helical" evidence="2">
    <location>
        <begin position="12"/>
        <end position="33"/>
    </location>
</feature>
<evidence type="ECO:0000313" key="4">
    <source>
        <dbReference type="Proteomes" id="UP000646579"/>
    </source>
</evidence>
<dbReference type="AlphaFoldDB" id="A0A918SF22"/>
<feature type="compositionally biased region" description="Acidic residues" evidence="1">
    <location>
        <begin position="164"/>
        <end position="184"/>
    </location>
</feature>
<keyword evidence="2" id="KW-1133">Transmembrane helix</keyword>
<accession>A0A918SF22</accession>
<sequence>MNVPTWVKPGVYGAILGGAIVAIVGFSWGGWVAGGSAAASAEEAAQQGRTDLAAAICVQNFIADEGARDSLAEMKALTSSFRQRDYVEEGGWALMPNTDEAARATMTLCARMIAELEPEELPVVANGEVIEPGEVIEEDVPVVAEPDSTAGSAPAADAPVSTDGESEPVEELSAPVDEEVEPSVDSDGTVVQD</sequence>
<keyword evidence="4" id="KW-1185">Reference proteome</keyword>
<evidence type="ECO:0000313" key="3">
    <source>
        <dbReference type="EMBL" id="GHA37139.1"/>
    </source>
</evidence>
<evidence type="ECO:0000256" key="2">
    <source>
        <dbReference type="SAM" id="Phobius"/>
    </source>
</evidence>
<name>A0A918SF22_9HYPH</name>
<keyword evidence="2" id="KW-0472">Membrane</keyword>